<dbReference type="KEGG" id="ege:EM595_2495"/>
<feature type="domain" description="N-acetyltransferase" evidence="3">
    <location>
        <begin position="9"/>
        <end position="153"/>
    </location>
</feature>
<dbReference type="InterPro" id="IPR000182">
    <property type="entry name" value="GNAT_dom"/>
</dbReference>
<dbReference type="CDD" id="cd04301">
    <property type="entry name" value="NAT_SF"/>
    <property type="match status" value="1"/>
</dbReference>
<comment type="similarity">
    <text evidence="1">Belongs to the UPF0039 (ElaA) family.</text>
</comment>
<reference evidence="5" key="1">
    <citation type="submission" date="2015-11" db="EMBL/GenBank/DDBJ databases">
        <authorList>
            <person name="Blom J."/>
        </authorList>
    </citation>
    <scope>NUCLEOTIDE SEQUENCE [LARGE SCALE GENOMIC DNA]</scope>
</reference>
<dbReference type="AlphaFoldDB" id="A0A0U5L7H3"/>
<evidence type="ECO:0000259" key="3">
    <source>
        <dbReference type="PROSITE" id="PS51186"/>
    </source>
</evidence>
<organism evidence="4 5">
    <name type="scientific">Duffyella gerundensis</name>
    <dbReference type="NCBI Taxonomy" id="1619313"/>
    <lineage>
        <taxon>Bacteria</taxon>
        <taxon>Pseudomonadati</taxon>
        <taxon>Pseudomonadota</taxon>
        <taxon>Gammaproteobacteria</taxon>
        <taxon>Enterobacterales</taxon>
        <taxon>Erwiniaceae</taxon>
        <taxon>Duffyella</taxon>
    </lineage>
</organism>
<dbReference type="InterPro" id="IPR016181">
    <property type="entry name" value="Acyl_CoA_acyltransferase"/>
</dbReference>
<evidence type="ECO:0000256" key="2">
    <source>
        <dbReference type="ARBA" id="ARBA00072224"/>
    </source>
</evidence>
<protein>
    <recommendedName>
        <fullName evidence="2">Protein ElaA</fullName>
    </recommendedName>
</protein>
<gene>
    <name evidence="4" type="ORF">EM595_2495</name>
</gene>
<dbReference type="SUPFAM" id="SSF55729">
    <property type="entry name" value="Acyl-CoA N-acyltransferases (Nat)"/>
    <property type="match status" value="1"/>
</dbReference>
<dbReference type="GO" id="GO:0016747">
    <property type="term" value="F:acyltransferase activity, transferring groups other than amino-acyl groups"/>
    <property type="evidence" value="ECO:0007669"/>
    <property type="project" value="InterPro"/>
</dbReference>
<dbReference type="PROSITE" id="PS51186">
    <property type="entry name" value="GNAT"/>
    <property type="match status" value="1"/>
</dbReference>
<dbReference type="EMBL" id="LN907827">
    <property type="protein sequence ID" value="CUU24726.1"/>
    <property type="molecule type" value="Genomic_DNA"/>
</dbReference>
<dbReference type="STRING" id="1619313.EM595_2495"/>
<evidence type="ECO:0000256" key="1">
    <source>
        <dbReference type="ARBA" id="ARBA00009623"/>
    </source>
</evidence>
<name>A0A0U5L7H3_9GAMM</name>
<dbReference type="Gene3D" id="3.40.630.30">
    <property type="match status" value="1"/>
</dbReference>
<evidence type="ECO:0000313" key="4">
    <source>
        <dbReference type="EMBL" id="CUU24726.1"/>
    </source>
</evidence>
<dbReference type="Pfam" id="PF13673">
    <property type="entry name" value="Acetyltransf_10"/>
    <property type="match status" value="1"/>
</dbReference>
<evidence type="ECO:0000313" key="5">
    <source>
        <dbReference type="Proteomes" id="UP000059419"/>
    </source>
</evidence>
<dbReference type="NCBIfam" id="NF007644">
    <property type="entry name" value="PRK10314.1"/>
    <property type="match status" value="1"/>
</dbReference>
<sequence>MMEIEWRDYAHHELDTTTLYSMLALRSQVFVVEQQCPYLDLDGLDLVGDNRHVLALHQQRVLACARILAPADAQSPVAIGRVVVSDEARGLRLGVALMQQALSSCEHHWPEHQQYLSAQAHLQGFYQQLGFTPYGDVYSEDGIPHISMQRGPSHA</sequence>
<keyword evidence="4" id="KW-0012">Acyltransferase</keyword>
<keyword evidence="5" id="KW-1185">Reference proteome</keyword>
<proteinExistence type="inferred from homology"/>
<dbReference type="FunFam" id="3.40.630.30:FF:000035">
    <property type="entry name" value="GNAT family N-acetyltransferase"/>
    <property type="match status" value="1"/>
</dbReference>
<keyword evidence="4" id="KW-0808">Transferase</keyword>
<dbReference type="PATRIC" id="fig|1619313.3.peg.2594"/>
<accession>A0A0U5L7H3</accession>
<dbReference type="Proteomes" id="UP000059419">
    <property type="component" value="Chromosome 1"/>
</dbReference>